<dbReference type="Proteomes" id="UP001195903">
    <property type="component" value="Unassembled WGS sequence"/>
</dbReference>
<dbReference type="RefSeq" id="WP_214505833.1">
    <property type="nucleotide sequence ID" value="NZ_JAHEPS010000001.1"/>
</dbReference>
<protein>
    <recommendedName>
        <fullName evidence="3">Phage protein, HK97 gp10 family</fullName>
    </recommendedName>
</protein>
<dbReference type="EMBL" id="JAHEPS010000001">
    <property type="protein sequence ID" value="MBT1443663.1"/>
    <property type="molecule type" value="Genomic_DNA"/>
</dbReference>
<proteinExistence type="predicted"/>
<gene>
    <name evidence="1" type="ORF">KJI95_03880</name>
</gene>
<keyword evidence="2" id="KW-1185">Reference proteome</keyword>
<accession>A0ABS5V168</accession>
<comment type="caution">
    <text evidence="1">The sequence shown here is derived from an EMBL/GenBank/DDBJ whole genome shotgun (WGS) entry which is preliminary data.</text>
</comment>
<evidence type="ECO:0000313" key="2">
    <source>
        <dbReference type="Proteomes" id="UP001195903"/>
    </source>
</evidence>
<reference evidence="1 2" key="1">
    <citation type="submission" date="2021-05" db="EMBL/GenBank/DDBJ databases">
        <title>Shewanella sp. JM162201.</title>
        <authorList>
            <person name="Xu S."/>
            <person name="Li A."/>
        </authorList>
    </citation>
    <scope>NUCLEOTIDE SEQUENCE [LARGE SCALE GENOMIC DNA]</scope>
    <source>
        <strain evidence="1 2">JM162201</strain>
    </source>
</reference>
<organism evidence="1 2">
    <name type="scientific">Shewanella jiangmenensis</name>
    <dbReference type="NCBI Taxonomy" id="2837387"/>
    <lineage>
        <taxon>Bacteria</taxon>
        <taxon>Pseudomonadati</taxon>
        <taxon>Pseudomonadota</taxon>
        <taxon>Gammaproteobacteria</taxon>
        <taxon>Alteromonadales</taxon>
        <taxon>Shewanellaceae</taxon>
        <taxon>Shewanella</taxon>
    </lineage>
</organism>
<name>A0ABS5V168_9GAMM</name>
<evidence type="ECO:0008006" key="3">
    <source>
        <dbReference type="Google" id="ProtNLM"/>
    </source>
</evidence>
<evidence type="ECO:0000313" key="1">
    <source>
        <dbReference type="EMBL" id="MBT1443663.1"/>
    </source>
</evidence>
<sequence length="141" mass="15194">MFYIESNIPFKDSDEIVSKVKEECTALGSQFADSIVKYGNKQKLQIKSVDALPTQGTVVKVTINSVISEGNANPFNPHRKQVFATATLMVDGKAADSNTFSRFSGGGFWGGFKGSCSVLQHTVNTLGNDVAKWLKKSAAKA</sequence>